<evidence type="ECO:0000313" key="5">
    <source>
        <dbReference type="Proteomes" id="UP000315017"/>
    </source>
</evidence>
<evidence type="ECO:0000256" key="2">
    <source>
        <dbReference type="SAM" id="Phobius"/>
    </source>
</evidence>
<dbReference type="SUPFAM" id="SSF69047">
    <property type="entry name" value="Hypothetical protein YjbJ"/>
    <property type="match status" value="1"/>
</dbReference>
<dbReference type="PANTHER" id="PTHR34977">
    <property type="entry name" value="UPF0337 PROTEIN YJBJ"/>
    <property type="match status" value="1"/>
</dbReference>
<evidence type="ECO:0000313" key="4">
    <source>
        <dbReference type="EMBL" id="QDU25230.1"/>
    </source>
</evidence>
<evidence type="ECO:0000256" key="1">
    <source>
        <dbReference type="ARBA" id="ARBA00009129"/>
    </source>
</evidence>
<dbReference type="Gene3D" id="1.10.1470.10">
    <property type="entry name" value="YjbJ"/>
    <property type="match status" value="1"/>
</dbReference>
<dbReference type="Pfam" id="PF05532">
    <property type="entry name" value="CsbD"/>
    <property type="match status" value="1"/>
</dbReference>
<dbReference type="EMBL" id="CP036274">
    <property type="protein sequence ID" value="QDU25230.1"/>
    <property type="molecule type" value="Genomic_DNA"/>
</dbReference>
<reference evidence="4 5" key="1">
    <citation type="submission" date="2019-02" db="EMBL/GenBank/DDBJ databases">
        <title>Deep-cultivation of Planctomycetes and their phenomic and genomic characterization uncovers novel biology.</title>
        <authorList>
            <person name="Wiegand S."/>
            <person name="Jogler M."/>
            <person name="Boedeker C."/>
            <person name="Pinto D."/>
            <person name="Vollmers J."/>
            <person name="Rivas-Marin E."/>
            <person name="Kohn T."/>
            <person name="Peeters S.H."/>
            <person name="Heuer A."/>
            <person name="Rast P."/>
            <person name="Oberbeckmann S."/>
            <person name="Bunk B."/>
            <person name="Jeske O."/>
            <person name="Meyerdierks A."/>
            <person name="Storesund J.E."/>
            <person name="Kallscheuer N."/>
            <person name="Luecker S."/>
            <person name="Lage O.M."/>
            <person name="Pohl T."/>
            <person name="Merkel B.J."/>
            <person name="Hornburger P."/>
            <person name="Mueller R.-W."/>
            <person name="Bruemmer F."/>
            <person name="Labrenz M."/>
            <person name="Spormann A.M."/>
            <person name="Op den Camp H."/>
            <person name="Overmann J."/>
            <person name="Amann R."/>
            <person name="Jetten M.S.M."/>
            <person name="Mascher T."/>
            <person name="Medema M.H."/>
            <person name="Devos D.P."/>
            <person name="Kaster A.-K."/>
            <person name="Ovreas L."/>
            <person name="Rohde M."/>
            <person name="Galperin M.Y."/>
            <person name="Jogler C."/>
        </authorList>
    </citation>
    <scope>NUCLEOTIDE SEQUENCE [LARGE SCALE GENOMIC DNA]</scope>
    <source>
        <strain evidence="4 5">ETA_A8</strain>
    </source>
</reference>
<gene>
    <name evidence="4" type="ORF">ETAA8_02930</name>
</gene>
<keyword evidence="2" id="KW-1133">Transmembrane helix</keyword>
<evidence type="ECO:0000259" key="3">
    <source>
        <dbReference type="Pfam" id="PF05532"/>
    </source>
</evidence>
<dbReference type="Proteomes" id="UP000315017">
    <property type="component" value="Chromosome"/>
</dbReference>
<keyword evidence="5" id="KW-1185">Reference proteome</keyword>
<feature type="transmembrane region" description="Helical" evidence="2">
    <location>
        <begin position="139"/>
        <end position="158"/>
    </location>
</feature>
<proteinExistence type="inferred from homology"/>
<dbReference type="InterPro" id="IPR008462">
    <property type="entry name" value="CsbD"/>
</dbReference>
<dbReference type="InterPro" id="IPR050423">
    <property type="entry name" value="UPF0337_stress_rsp"/>
</dbReference>
<dbReference type="RefSeq" id="WP_202921494.1">
    <property type="nucleotide sequence ID" value="NZ_CP036274.1"/>
</dbReference>
<dbReference type="PANTHER" id="PTHR34977:SF1">
    <property type="entry name" value="UPF0337 PROTEIN YJBJ"/>
    <property type="match status" value="1"/>
</dbReference>
<keyword evidence="2" id="KW-0812">Transmembrane</keyword>
<feature type="domain" description="CsbD-like" evidence="3">
    <location>
        <begin position="7"/>
        <end position="56"/>
    </location>
</feature>
<organism evidence="4 5">
    <name type="scientific">Anatilimnocola aggregata</name>
    <dbReference type="NCBI Taxonomy" id="2528021"/>
    <lineage>
        <taxon>Bacteria</taxon>
        <taxon>Pseudomonadati</taxon>
        <taxon>Planctomycetota</taxon>
        <taxon>Planctomycetia</taxon>
        <taxon>Pirellulales</taxon>
        <taxon>Pirellulaceae</taxon>
        <taxon>Anatilimnocola</taxon>
    </lineage>
</organism>
<accession>A0A517Y4W3</accession>
<name>A0A517Y4W3_9BACT</name>
<comment type="similarity">
    <text evidence="1">Belongs to the UPF0337 (CsbD) family.</text>
</comment>
<keyword evidence="2" id="KW-0472">Membrane</keyword>
<dbReference type="KEGG" id="aagg:ETAA8_02930"/>
<sequence length="161" mass="17478">MANAQMLQGNWNEIKGKLRIKWGQLTNDDIGMFNGNVDQLVGTIQRKTGEARQSIEQFLDSLTSGSSSTVGQAAETAREYATQATNRISEYANQAGEYATDFAQHAGERMQQGTDQAGRAMKQGYKQAESVVRHNPAESVAVCFGAGVLVGLMVGMMINNR</sequence>
<protein>
    <recommendedName>
        <fullName evidence="3">CsbD-like domain-containing protein</fullName>
    </recommendedName>
</protein>
<dbReference type="AlphaFoldDB" id="A0A517Y4W3"/>
<dbReference type="InterPro" id="IPR036629">
    <property type="entry name" value="YjbJ_sf"/>
</dbReference>